<evidence type="ECO:0000256" key="1">
    <source>
        <dbReference type="ARBA" id="ARBA00022598"/>
    </source>
</evidence>
<evidence type="ECO:0000259" key="3">
    <source>
        <dbReference type="Pfam" id="PF13193"/>
    </source>
</evidence>
<dbReference type="InterPro" id="IPR042099">
    <property type="entry name" value="ANL_N_sf"/>
</dbReference>
<comment type="caution">
    <text evidence="4">The sequence shown here is derived from an EMBL/GenBank/DDBJ whole genome shotgun (WGS) entry which is preliminary data.</text>
</comment>
<sequence length="491" mass="51585">MPQNAAWALLTPNLRRHPHKTAYRCGDASLTYAGLADAVARAGARLAASGARPGDRIGCVLPDGPAAAVALLGAMWIGACPVPLPTNLGPEDYAFILEDAGAQLLVAEPDHPAPSRTSARLLPAASLTDPEPALAGDGSSPHVPGPDDLALMLYTSGSTGRPKGVPHGHADILRPIETFGRVLGLSENDVLFSVSKMSFAYGLIASLTLALGYGATAVLLSDKPAPDAVFAAIGRFRPSVVFAVPSVYGLLLRAMEPGDDLSGVRLFYSAGEALPPALFAAWRDRTGSAPCEGIGSTEAYNVFISNRPGQAQAGTTGRLVPGYEARLVDEAGQDVPDGQPGALRIRGQGLAVEYWNLPDKTRETMLPGGWVRTGDLFVAQGGVYVHQGRCDDMLKVAGRFVSPQVVENVLLTHPEVAECAVSACRVDGLERPLAVVVAREGAATDAAQAAALRRFARDRLPEEMCPARVEFVAALPKTSTGKIIRRTLRRD</sequence>
<dbReference type="AlphaFoldDB" id="K6GNS3"/>
<dbReference type="Proteomes" id="UP000006272">
    <property type="component" value="Unassembled WGS sequence"/>
</dbReference>
<dbReference type="PANTHER" id="PTHR43352">
    <property type="entry name" value="ACETYL-COA SYNTHETASE"/>
    <property type="match status" value="1"/>
</dbReference>
<name>K6GNS3_9BACT</name>
<dbReference type="GO" id="GO:0044550">
    <property type="term" value="P:secondary metabolite biosynthetic process"/>
    <property type="evidence" value="ECO:0007669"/>
    <property type="project" value="TreeGrafter"/>
</dbReference>
<dbReference type="Pfam" id="PF13193">
    <property type="entry name" value="AMP-binding_C"/>
    <property type="match status" value="1"/>
</dbReference>
<dbReference type="Gene3D" id="3.40.50.12780">
    <property type="entry name" value="N-terminal domain of ligase-like"/>
    <property type="match status" value="1"/>
</dbReference>
<evidence type="ECO:0000313" key="5">
    <source>
        <dbReference type="Proteomes" id="UP000006272"/>
    </source>
</evidence>
<dbReference type="Gene3D" id="3.30.300.30">
    <property type="match status" value="1"/>
</dbReference>
<evidence type="ECO:0000313" key="4">
    <source>
        <dbReference type="EMBL" id="EKO38636.1"/>
    </source>
</evidence>
<organism evidence="4 5">
    <name type="scientific">Solidesulfovibrio magneticus str. Maddingley MBC34</name>
    <dbReference type="NCBI Taxonomy" id="1206767"/>
    <lineage>
        <taxon>Bacteria</taxon>
        <taxon>Pseudomonadati</taxon>
        <taxon>Thermodesulfobacteriota</taxon>
        <taxon>Desulfovibrionia</taxon>
        <taxon>Desulfovibrionales</taxon>
        <taxon>Desulfovibrionaceae</taxon>
        <taxon>Solidesulfovibrio</taxon>
    </lineage>
</organism>
<accession>K6GNS3</accession>
<dbReference type="SUPFAM" id="SSF56801">
    <property type="entry name" value="Acetyl-CoA synthetase-like"/>
    <property type="match status" value="1"/>
</dbReference>
<dbReference type="GO" id="GO:0005524">
    <property type="term" value="F:ATP binding"/>
    <property type="evidence" value="ECO:0007669"/>
    <property type="project" value="InterPro"/>
</dbReference>
<dbReference type="InterPro" id="IPR000873">
    <property type="entry name" value="AMP-dep_synth/lig_dom"/>
</dbReference>
<protein>
    <submittedName>
        <fullName evidence="4">Benzoate-CoA ligase family</fullName>
    </submittedName>
</protein>
<keyword evidence="1 4" id="KW-0436">Ligase</keyword>
<evidence type="ECO:0000259" key="2">
    <source>
        <dbReference type="Pfam" id="PF00501"/>
    </source>
</evidence>
<dbReference type="EMBL" id="ALAO01000226">
    <property type="protein sequence ID" value="EKO38636.1"/>
    <property type="molecule type" value="Genomic_DNA"/>
</dbReference>
<dbReference type="NCBIfam" id="TIGR02262">
    <property type="entry name" value="benz_CoA_lig"/>
    <property type="match status" value="1"/>
</dbReference>
<gene>
    <name evidence="4" type="ORF">B193_2644</name>
</gene>
<dbReference type="InterPro" id="IPR020845">
    <property type="entry name" value="AMP-binding_CS"/>
</dbReference>
<dbReference type="PROSITE" id="PS00455">
    <property type="entry name" value="AMP_BINDING"/>
    <property type="match status" value="1"/>
</dbReference>
<dbReference type="PANTHER" id="PTHR43352:SF1">
    <property type="entry name" value="ANTHRANILATE--COA LIGASE"/>
    <property type="match status" value="1"/>
</dbReference>
<dbReference type="InterPro" id="IPR011957">
    <property type="entry name" value="Benz_CoA_lig"/>
</dbReference>
<dbReference type="PATRIC" id="fig|1206767.3.peg.2592"/>
<dbReference type="InterPro" id="IPR045851">
    <property type="entry name" value="AMP-bd_C_sf"/>
</dbReference>
<feature type="domain" description="AMP-dependent synthetase/ligase" evidence="2">
    <location>
        <begin position="13"/>
        <end position="355"/>
    </location>
</feature>
<dbReference type="GO" id="GO:0016878">
    <property type="term" value="F:acid-thiol ligase activity"/>
    <property type="evidence" value="ECO:0007669"/>
    <property type="project" value="TreeGrafter"/>
</dbReference>
<feature type="domain" description="AMP-binding enzyme C-terminal" evidence="3">
    <location>
        <begin position="406"/>
        <end position="482"/>
    </location>
</feature>
<proteinExistence type="predicted"/>
<dbReference type="InterPro" id="IPR025110">
    <property type="entry name" value="AMP-bd_C"/>
</dbReference>
<reference evidence="4 5" key="1">
    <citation type="submission" date="2012-07" db="EMBL/GenBank/DDBJ databases">
        <title>Draft genome sequence of Desulfovibrio magneticus str. Maddingley MBC34 obtained from a metagenomic sequence of a methanogenic enrichment isolated from coal-seam formation water in Victoria, Australia.</title>
        <authorList>
            <person name="Greenfield P."/>
            <person name="Hendry P."/>
            <person name="Li D."/>
            <person name="Rosewarne C.P."/>
            <person name="Tran-Dinh N."/>
            <person name="Elbourne L.D.H."/>
            <person name="Paulsen I.T."/>
            <person name="Midgley D.J."/>
        </authorList>
    </citation>
    <scope>NUCLEOTIDE SEQUENCE [LARGE SCALE GENOMIC DNA]</scope>
    <source>
        <strain evidence="5">Maddingley MBC34</strain>
    </source>
</reference>
<dbReference type="Pfam" id="PF00501">
    <property type="entry name" value="AMP-binding"/>
    <property type="match status" value="1"/>
</dbReference>
<dbReference type="GO" id="GO:0016405">
    <property type="term" value="F:CoA-ligase activity"/>
    <property type="evidence" value="ECO:0007669"/>
    <property type="project" value="InterPro"/>
</dbReference>